<reference evidence="9" key="1">
    <citation type="submission" date="2021-12" db="EMBL/GenBank/DDBJ databases">
        <title>Convergent genome expansion in fungi linked to evolution of root-endophyte symbiosis.</title>
        <authorList>
            <consortium name="DOE Joint Genome Institute"/>
            <person name="Ke Y.-H."/>
            <person name="Bonito G."/>
            <person name="Liao H.-L."/>
            <person name="Looney B."/>
            <person name="Rojas-Flechas A."/>
            <person name="Nash J."/>
            <person name="Hameed K."/>
            <person name="Schadt C."/>
            <person name="Martin F."/>
            <person name="Crous P.W."/>
            <person name="Miettinen O."/>
            <person name="Magnuson J.K."/>
            <person name="Labbe J."/>
            <person name="Jacobson D."/>
            <person name="Doktycz M.J."/>
            <person name="Veneault-Fourrey C."/>
            <person name="Kuo A."/>
            <person name="Mondo S."/>
            <person name="Calhoun S."/>
            <person name="Riley R."/>
            <person name="Ohm R."/>
            <person name="LaButti K."/>
            <person name="Andreopoulos B."/>
            <person name="Pangilinan J."/>
            <person name="Nolan M."/>
            <person name="Tritt A."/>
            <person name="Clum A."/>
            <person name="Lipzen A."/>
            <person name="Daum C."/>
            <person name="Barry K."/>
            <person name="Grigoriev I.V."/>
            <person name="Vilgalys R."/>
        </authorList>
    </citation>
    <scope>NUCLEOTIDE SEQUENCE</scope>
    <source>
        <strain evidence="9">PMI_201</strain>
    </source>
</reference>
<dbReference type="Pfam" id="PF20684">
    <property type="entry name" value="Fung_rhodopsin"/>
    <property type="match status" value="1"/>
</dbReference>
<dbReference type="Proteomes" id="UP001201262">
    <property type="component" value="Unassembled WGS sequence"/>
</dbReference>
<proteinExistence type="inferred from homology"/>
<feature type="transmembrane region" description="Helical" evidence="7">
    <location>
        <begin position="181"/>
        <end position="201"/>
    </location>
</feature>
<feature type="transmembrane region" description="Helical" evidence="7">
    <location>
        <begin position="99"/>
        <end position="121"/>
    </location>
</feature>
<evidence type="ECO:0000313" key="10">
    <source>
        <dbReference type="Proteomes" id="UP001201262"/>
    </source>
</evidence>
<feature type="compositionally biased region" description="Polar residues" evidence="6">
    <location>
        <begin position="305"/>
        <end position="321"/>
    </location>
</feature>
<evidence type="ECO:0000256" key="3">
    <source>
        <dbReference type="ARBA" id="ARBA00022989"/>
    </source>
</evidence>
<protein>
    <recommendedName>
        <fullName evidence="8">Rhodopsin domain-containing protein</fullName>
    </recommendedName>
</protein>
<feature type="transmembrane region" description="Helical" evidence="7">
    <location>
        <begin position="251"/>
        <end position="275"/>
    </location>
</feature>
<keyword evidence="2 7" id="KW-0812">Transmembrane</keyword>
<comment type="similarity">
    <text evidence="5">Belongs to the SAT4 family.</text>
</comment>
<evidence type="ECO:0000256" key="7">
    <source>
        <dbReference type="SAM" id="Phobius"/>
    </source>
</evidence>
<evidence type="ECO:0000256" key="6">
    <source>
        <dbReference type="SAM" id="MobiDB-lite"/>
    </source>
</evidence>
<sequence length="360" mass="39337">MSSSSSPPPYPDHDNGPAVNGVTWSFLAVAVICVALRCYVRLMVVKNFGYDDVLIVVTLGVLIAGDVVLSNMVSAGMGRHLIYLPDPTHSALEILKWNAIYQILNVSGALITKMSIGFFLLRLKQSRKFSLAIWGVLTPLIITTLVLCFVVGLQCIPLRALWTPTIKGRCMSEKTPLNVSYVQSAFAILADLFLTGSPIVILWKIQISLKKKIAICALMSLGLMATIANALRNAFIPNLTAEDETYTIVPIVIVAELEFSVGTIAACIPTLMPLFKRPNQSSSYNKYNKMSGGAVPTIGSDRLRSNNSRPNKYSFTETTHASRADIGSVHSTESEIPLKSMNQENRIKLSQSFTVEHSQA</sequence>
<feature type="transmembrane region" description="Helical" evidence="7">
    <location>
        <begin position="213"/>
        <end position="231"/>
    </location>
</feature>
<evidence type="ECO:0000256" key="5">
    <source>
        <dbReference type="ARBA" id="ARBA00038359"/>
    </source>
</evidence>
<evidence type="ECO:0000256" key="4">
    <source>
        <dbReference type="ARBA" id="ARBA00023136"/>
    </source>
</evidence>
<dbReference type="PANTHER" id="PTHR33048">
    <property type="entry name" value="PTH11-LIKE INTEGRAL MEMBRANE PROTEIN (AFU_ORTHOLOGUE AFUA_5G11245)"/>
    <property type="match status" value="1"/>
</dbReference>
<keyword evidence="3 7" id="KW-1133">Transmembrane helix</keyword>
<dbReference type="RefSeq" id="XP_046066884.1">
    <property type="nucleotide sequence ID" value="XM_046214540.1"/>
</dbReference>
<feature type="domain" description="Rhodopsin" evidence="8">
    <location>
        <begin position="36"/>
        <end position="277"/>
    </location>
</feature>
<dbReference type="InterPro" id="IPR052337">
    <property type="entry name" value="SAT4-like"/>
</dbReference>
<evidence type="ECO:0000259" key="8">
    <source>
        <dbReference type="Pfam" id="PF20684"/>
    </source>
</evidence>
<keyword evidence="10" id="KW-1185">Reference proteome</keyword>
<feature type="transmembrane region" description="Helical" evidence="7">
    <location>
        <begin position="52"/>
        <end position="73"/>
    </location>
</feature>
<feature type="region of interest" description="Disordered" evidence="6">
    <location>
        <begin position="295"/>
        <end position="343"/>
    </location>
</feature>
<evidence type="ECO:0000313" key="9">
    <source>
        <dbReference type="EMBL" id="KAH8690688.1"/>
    </source>
</evidence>
<dbReference type="GO" id="GO:0016020">
    <property type="term" value="C:membrane"/>
    <property type="evidence" value="ECO:0007669"/>
    <property type="project" value="UniProtKB-SubCell"/>
</dbReference>
<feature type="transmembrane region" description="Helical" evidence="7">
    <location>
        <begin position="133"/>
        <end position="161"/>
    </location>
</feature>
<evidence type="ECO:0000256" key="2">
    <source>
        <dbReference type="ARBA" id="ARBA00022692"/>
    </source>
</evidence>
<dbReference type="AlphaFoldDB" id="A0AAD4KKS2"/>
<organism evidence="9 10">
    <name type="scientific">Talaromyces proteolyticus</name>
    <dbReference type="NCBI Taxonomy" id="1131652"/>
    <lineage>
        <taxon>Eukaryota</taxon>
        <taxon>Fungi</taxon>
        <taxon>Dikarya</taxon>
        <taxon>Ascomycota</taxon>
        <taxon>Pezizomycotina</taxon>
        <taxon>Eurotiomycetes</taxon>
        <taxon>Eurotiomycetidae</taxon>
        <taxon>Eurotiales</taxon>
        <taxon>Trichocomaceae</taxon>
        <taxon>Talaromyces</taxon>
        <taxon>Talaromyces sect. Bacilispori</taxon>
    </lineage>
</organism>
<comment type="caution">
    <text evidence="9">The sequence shown here is derived from an EMBL/GenBank/DDBJ whole genome shotgun (WGS) entry which is preliminary data.</text>
</comment>
<dbReference type="GeneID" id="70244827"/>
<dbReference type="EMBL" id="JAJTJA010000013">
    <property type="protein sequence ID" value="KAH8690688.1"/>
    <property type="molecule type" value="Genomic_DNA"/>
</dbReference>
<keyword evidence="4 7" id="KW-0472">Membrane</keyword>
<feature type="transmembrane region" description="Helical" evidence="7">
    <location>
        <begin position="20"/>
        <end position="40"/>
    </location>
</feature>
<evidence type="ECO:0000256" key="1">
    <source>
        <dbReference type="ARBA" id="ARBA00004141"/>
    </source>
</evidence>
<gene>
    <name evidence="9" type="ORF">BGW36DRAFT_364255</name>
</gene>
<dbReference type="PANTHER" id="PTHR33048:SF123">
    <property type="entry name" value="INTEGRAL MEMBRANE PROTEIN"/>
    <property type="match status" value="1"/>
</dbReference>
<accession>A0AAD4KKS2</accession>
<comment type="subcellular location">
    <subcellularLocation>
        <location evidence="1">Membrane</location>
        <topology evidence="1">Multi-pass membrane protein</topology>
    </subcellularLocation>
</comment>
<name>A0AAD4KKS2_9EURO</name>
<dbReference type="InterPro" id="IPR049326">
    <property type="entry name" value="Rhodopsin_dom_fungi"/>
</dbReference>